<dbReference type="GeneID" id="111101588"/>
<keyword evidence="13" id="KW-0862">Zinc</keyword>
<sequence>MTDGKKFNWGKTLASLSEATQKLMEKYVCKQCNVRNYSHWNVCRDCNIFLCDGCIERNHSPVLQHEVTRYMGFSEFGCPDHIRICNFFCFDCTRLRCETCKENECRHHKLTKDIGIKEIRTNRAKQTAFTRSVHKMKSSSNTSLAGPAHRCRYCFTTHERYNLCEDCLDFFCDSCLVNYHPPGHSVCKRIPFSVFACREHKAVYRYFCNHCKELRCEDCILMEGQCSGHADRLEQSVKHMAHEQTKFEETVDNSSQTIDTLLIELDQIEDQFTMRAMLSRDTLRQEMTSLQNLITEKETQLFGDFEEEYQCCINRIRECKMRCGNLMEENGEIVSKSLQILRKNNLHAFFFSAQKMWSRLDKHKKALDSLSCPDDVLHSQILVPFSLTEEKRKLEQSLQIQNFDCPSLECHRHTVYYKDYSKPLRVDEMVTISNSTSSTFSLSVEIKSSVKDTLWKSDDCACQQYIANVFGRVILKPNRRYLLKFTLQSKEDRIVPETVKSCHVLLITGIGFSERKINCDARFGAYMEYIKLQQKLGKTEAVINVISSSQHLKSLKFDLMKAASIPFNAFSAVSGAHMRNNLERLLVLLSGQQVEINNKRVSVSKHPTALNFCKYLIAKMIVKNGEEQVSSNFESAFPLAAVAVGLLVEHSDIKDLLLGHFHSLCPYTVPYQTPRLDQQSTEDYYKSLGYKQDSDGNLETQEKFLRRMSGIMRLFASLMVSLPPQRLSAHPFGIENAWLWLSRVVNIRTHPDITATMVIDLLEVTGHALHREYRKQFLKMLLVLFHEYVPKLKLAASSGGGEAVYRLEALIKTGIEHQGHIPPPEGLLSQNVWFS</sequence>
<dbReference type="InterPro" id="IPR000315">
    <property type="entry name" value="Znf_B-box"/>
</dbReference>
<feature type="coiled-coil region" evidence="14">
    <location>
        <begin position="251"/>
        <end position="300"/>
    </location>
</feature>
<dbReference type="GO" id="GO:0005543">
    <property type="term" value="F:phospholipid binding"/>
    <property type="evidence" value="ECO:0007669"/>
    <property type="project" value="TreeGrafter"/>
</dbReference>
<keyword evidence="14" id="KW-0175">Coiled coil</keyword>
<proteinExistence type="inferred from homology"/>
<dbReference type="PANTHER" id="PTHR12960:SF0">
    <property type="entry name" value="MRNA EXPORT FACTOR GLE1"/>
    <property type="match status" value="1"/>
</dbReference>
<dbReference type="GO" id="GO:0015031">
    <property type="term" value="P:protein transport"/>
    <property type="evidence" value="ECO:0007669"/>
    <property type="project" value="UniProtKB-KW"/>
</dbReference>
<evidence type="ECO:0000256" key="8">
    <source>
        <dbReference type="ARBA" id="ARBA00023242"/>
    </source>
</evidence>
<dbReference type="InterPro" id="IPR012476">
    <property type="entry name" value="GLE1"/>
</dbReference>
<keyword evidence="16" id="KW-1185">Reference proteome</keyword>
<evidence type="ECO:0000313" key="16">
    <source>
        <dbReference type="Proteomes" id="UP000694844"/>
    </source>
</evidence>
<organism evidence="16 17">
    <name type="scientific">Crassostrea virginica</name>
    <name type="common">Eastern oyster</name>
    <dbReference type="NCBI Taxonomy" id="6565"/>
    <lineage>
        <taxon>Eukaryota</taxon>
        <taxon>Metazoa</taxon>
        <taxon>Spiralia</taxon>
        <taxon>Lophotrochozoa</taxon>
        <taxon>Mollusca</taxon>
        <taxon>Bivalvia</taxon>
        <taxon>Autobranchia</taxon>
        <taxon>Pteriomorphia</taxon>
        <taxon>Ostreida</taxon>
        <taxon>Ostreoidea</taxon>
        <taxon>Ostreidae</taxon>
        <taxon>Crassostrea</taxon>
    </lineage>
</organism>
<evidence type="ECO:0000256" key="12">
    <source>
        <dbReference type="ARBA" id="ARBA00030897"/>
    </source>
</evidence>
<reference evidence="17" key="1">
    <citation type="submission" date="2025-08" db="UniProtKB">
        <authorList>
            <consortium name="RefSeq"/>
        </authorList>
    </citation>
    <scope>IDENTIFICATION</scope>
    <source>
        <tissue evidence="17">Whole sample</tissue>
    </source>
</reference>
<gene>
    <name evidence="17" type="primary">LOC111101588</name>
</gene>
<dbReference type="Proteomes" id="UP000694844">
    <property type="component" value="Chromosome 6"/>
</dbReference>
<keyword evidence="7" id="KW-0906">Nuclear pore complex</keyword>
<dbReference type="GO" id="GO:0031369">
    <property type="term" value="F:translation initiation factor binding"/>
    <property type="evidence" value="ECO:0007669"/>
    <property type="project" value="TreeGrafter"/>
</dbReference>
<evidence type="ECO:0000256" key="10">
    <source>
        <dbReference type="ARBA" id="ARBA00026227"/>
    </source>
</evidence>
<dbReference type="OrthoDB" id="420884at2759"/>
<evidence type="ECO:0000256" key="7">
    <source>
        <dbReference type="ARBA" id="ARBA00023132"/>
    </source>
</evidence>
<dbReference type="AlphaFoldDB" id="A0A8B8AIJ0"/>
<keyword evidence="3" id="KW-0813">Transport</keyword>
<comment type="similarity">
    <text evidence="2">Belongs to the GLE1 family.</text>
</comment>
<accession>A0A8B8AIJ0</accession>
<dbReference type="GO" id="GO:0008270">
    <property type="term" value="F:zinc ion binding"/>
    <property type="evidence" value="ECO:0007669"/>
    <property type="project" value="UniProtKB-KW"/>
</dbReference>
<evidence type="ECO:0000256" key="2">
    <source>
        <dbReference type="ARBA" id="ARBA00011056"/>
    </source>
</evidence>
<protein>
    <recommendedName>
        <fullName evidence="10">mRNA export factor GLE1</fullName>
    </recommendedName>
    <alternativeName>
        <fullName evidence="12">GLE1 RNA export mediator</fullName>
    </alternativeName>
    <alternativeName>
        <fullName evidence="11">Nucleoporin GLE1</fullName>
    </alternativeName>
</protein>
<dbReference type="PROSITE" id="PS50119">
    <property type="entry name" value="ZF_BBOX"/>
    <property type="match status" value="1"/>
</dbReference>
<evidence type="ECO:0000256" key="13">
    <source>
        <dbReference type="PROSITE-ProRule" id="PRU00024"/>
    </source>
</evidence>
<dbReference type="InterPro" id="IPR038506">
    <property type="entry name" value="GLE1-like_sf"/>
</dbReference>
<keyword evidence="8" id="KW-0539">Nucleus</keyword>
<evidence type="ECO:0000256" key="3">
    <source>
        <dbReference type="ARBA" id="ARBA00022448"/>
    </source>
</evidence>
<evidence type="ECO:0000256" key="5">
    <source>
        <dbReference type="ARBA" id="ARBA00022927"/>
    </source>
</evidence>
<keyword evidence="13" id="KW-0863">Zinc-finger</keyword>
<feature type="domain" description="B box-type" evidence="15">
    <location>
        <begin position="24"/>
        <end position="70"/>
    </location>
</feature>
<evidence type="ECO:0000313" key="17">
    <source>
        <dbReference type="RefSeq" id="XP_022289829.1"/>
    </source>
</evidence>
<name>A0A8B8AIJ0_CRAVI</name>
<keyword evidence="13" id="KW-0479">Metal-binding</keyword>
<dbReference type="PANTHER" id="PTHR12960">
    <property type="entry name" value="GLE-1-RELATED"/>
    <property type="match status" value="1"/>
</dbReference>
<evidence type="ECO:0000256" key="1">
    <source>
        <dbReference type="ARBA" id="ARBA00004567"/>
    </source>
</evidence>
<evidence type="ECO:0000256" key="4">
    <source>
        <dbReference type="ARBA" id="ARBA00022816"/>
    </source>
</evidence>
<dbReference type="GO" id="GO:0005737">
    <property type="term" value="C:cytoplasm"/>
    <property type="evidence" value="ECO:0007669"/>
    <property type="project" value="TreeGrafter"/>
</dbReference>
<keyword evidence="6" id="KW-0811">Translocation</keyword>
<comment type="function">
    <text evidence="9">Required for the export of mRNAs containing poly(A) tails from the nucleus into the cytoplasm. May be involved in the terminal step of the mRNA transport through the nuclear pore complex (NPC).</text>
</comment>
<evidence type="ECO:0000256" key="9">
    <source>
        <dbReference type="ARBA" id="ARBA00024680"/>
    </source>
</evidence>
<keyword evidence="5" id="KW-0653">Protein transport</keyword>
<dbReference type="GO" id="GO:0044614">
    <property type="term" value="C:nuclear pore cytoplasmic filaments"/>
    <property type="evidence" value="ECO:0007669"/>
    <property type="project" value="TreeGrafter"/>
</dbReference>
<dbReference type="Gene3D" id="1.25.40.510">
    <property type="entry name" value="GLE1-like"/>
    <property type="match status" value="1"/>
</dbReference>
<dbReference type="GO" id="GO:0016973">
    <property type="term" value="P:poly(A)+ mRNA export from nucleus"/>
    <property type="evidence" value="ECO:0007669"/>
    <property type="project" value="InterPro"/>
</dbReference>
<dbReference type="Pfam" id="PF07817">
    <property type="entry name" value="GLE1"/>
    <property type="match status" value="1"/>
</dbReference>
<dbReference type="RefSeq" id="XP_022289829.1">
    <property type="nucleotide sequence ID" value="XM_022434121.1"/>
</dbReference>
<evidence type="ECO:0000259" key="15">
    <source>
        <dbReference type="PROSITE" id="PS50119"/>
    </source>
</evidence>
<keyword evidence="4" id="KW-0509">mRNA transport</keyword>
<evidence type="ECO:0000256" key="14">
    <source>
        <dbReference type="SAM" id="Coils"/>
    </source>
</evidence>
<dbReference type="GO" id="GO:0000822">
    <property type="term" value="F:inositol hexakisphosphate binding"/>
    <property type="evidence" value="ECO:0007669"/>
    <property type="project" value="TreeGrafter"/>
</dbReference>
<evidence type="ECO:0000256" key="11">
    <source>
        <dbReference type="ARBA" id="ARBA00029983"/>
    </source>
</evidence>
<evidence type="ECO:0000256" key="6">
    <source>
        <dbReference type="ARBA" id="ARBA00023010"/>
    </source>
</evidence>
<comment type="subcellular location">
    <subcellularLocation>
        <location evidence="1">Nucleus</location>
        <location evidence="1">Nuclear pore complex</location>
    </subcellularLocation>
</comment>